<dbReference type="PROSITE" id="PS50112">
    <property type="entry name" value="PAS"/>
    <property type="match status" value="3"/>
</dbReference>
<dbReference type="OrthoDB" id="8127at2157"/>
<evidence type="ECO:0000259" key="7">
    <source>
        <dbReference type="PROSITE" id="PS50109"/>
    </source>
</evidence>
<dbReference type="Gene3D" id="1.10.287.130">
    <property type="match status" value="1"/>
</dbReference>
<dbReference type="Gene3D" id="3.30.450.20">
    <property type="entry name" value="PAS domain"/>
    <property type="match status" value="3"/>
</dbReference>
<dbReference type="KEGG" id="nmo:Nmlp_1633"/>
<dbReference type="eggNOG" id="arCOG02387">
    <property type="taxonomic scope" value="Archaea"/>
</dbReference>
<dbReference type="GO" id="GO:0000155">
    <property type="term" value="F:phosphorelay sensor kinase activity"/>
    <property type="evidence" value="ECO:0007669"/>
    <property type="project" value="InterPro"/>
</dbReference>
<dbReference type="HOGENOM" id="CLU_000445_114_58_2"/>
<dbReference type="NCBIfam" id="TIGR00229">
    <property type="entry name" value="sensory_box"/>
    <property type="match status" value="3"/>
</dbReference>
<organism evidence="10 11">
    <name type="scientific">Natronomonas moolapensis (strain DSM 18674 / CECT 7526 / JCM 14361 / 8.8.11)</name>
    <dbReference type="NCBI Taxonomy" id="268739"/>
    <lineage>
        <taxon>Archaea</taxon>
        <taxon>Methanobacteriati</taxon>
        <taxon>Methanobacteriota</taxon>
        <taxon>Stenosarchaea group</taxon>
        <taxon>Halobacteria</taxon>
        <taxon>Halobacteriales</taxon>
        <taxon>Natronomonadaceae</taxon>
        <taxon>Natronomonas</taxon>
    </lineage>
</organism>
<evidence type="ECO:0000256" key="3">
    <source>
        <dbReference type="ARBA" id="ARBA00022553"/>
    </source>
</evidence>
<keyword evidence="6" id="KW-0902">Two-component regulatory system</keyword>
<dbReference type="SMART" id="SM00387">
    <property type="entry name" value="HATPase_c"/>
    <property type="match status" value="1"/>
</dbReference>
<dbReference type="SUPFAM" id="SSF47384">
    <property type="entry name" value="Homodimeric domain of signal transducing histidine kinase"/>
    <property type="match status" value="1"/>
</dbReference>
<dbReference type="InterPro" id="IPR004358">
    <property type="entry name" value="Sig_transdc_His_kin-like_C"/>
</dbReference>
<dbReference type="InterPro" id="IPR035965">
    <property type="entry name" value="PAS-like_dom_sf"/>
</dbReference>
<dbReference type="InterPro" id="IPR050736">
    <property type="entry name" value="Sensor_HK_Regulatory"/>
</dbReference>
<gene>
    <name evidence="10" type="ordered locus">Nmlp_1633</name>
</gene>
<dbReference type="InterPro" id="IPR001610">
    <property type="entry name" value="PAC"/>
</dbReference>
<dbReference type="EMBL" id="HF582854">
    <property type="protein sequence ID" value="CCQ35828.1"/>
    <property type="molecule type" value="Genomic_DNA"/>
</dbReference>
<dbReference type="InterPro" id="IPR029016">
    <property type="entry name" value="GAF-like_dom_sf"/>
</dbReference>
<dbReference type="Pfam" id="PF02518">
    <property type="entry name" value="HATPase_c"/>
    <property type="match status" value="1"/>
</dbReference>
<evidence type="ECO:0000256" key="2">
    <source>
        <dbReference type="ARBA" id="ARBA00012438"/>
    </source>
</evidence>
<evidence type="ECO:0000256" key="4">
    <source>
        <dbReference type="ARBA" id="ARBA00022679"/>
    </source>
</evidence>
<reference evidence="10 11" key="1">
    <citation type="journal article" date="2013" name="Genome Announc.">
        <title>Genome of the haloarchaeon Natronomonas moolapensis, a neutrophilic member of a previously haloalkaliphilic genus.</title>
        <authorList>
            <person name="Dyall-Smith M.L."/>
            <person name="Pfeiffer F."/>
            <person name="Oberwinkler T."/>
            <person name="Klee K."/>
            <person name="Rampp M."/>
            <person name="Palm P."/>
            <person name="Gross K."/>
            <person name="Schuster S.C."/>
            <person name="Oesterhelt D."/>
        </authorList>
    </citation>
    <scope>NUCLEOTIDE SEQUENCE [LARGE SCALE GENOMIC DNA]</scope>
    <source>
        <strain evidence="11">DSM 18674 / JCM 14361 / 8.8.11</strain>
    </source>
</reference>
<keyword evidence="5 10" id="KW-0418">Kinase</keyword>
<dbReference type="InterPro" id="IPR003018">
    <property type="entry name" value="GAF"/>
</dbReference>
<evidence type="ECO:0000256" key="1">
    <source>
        <dbReference type="ARBA" id="ARBA00000085"/>
    </source>
</evidence>
<dbReference type="InterPro" id="IPR013656">
    <property type="entry name" value="PAS_4"/>
</dbReference>
<dbReference type="CDD" id="cd00082">
    <property type="entry name" value="HisKA"/>
    <property type="match status" value="1"/>
</dbReference>
<dbReference type="InterPro" id="IPR000014">
    <property type="entry name" value="PAS"/>
</dbReference>
<evidence type="ECO:0000313" key="11">
    <source>
        <dbReference type="Proteomes" id="UP000011867"/>
    </source>
</evidence>
<dbReference type="InterPro" id="IPR036097">
    <property type="entry name" value="HisK_dim/P_sf"/>
</dbReference>
<dbReference type="InterPro" id="IPR005467">
    <property type="entry name" value="His_kinase_dom"/>
</dbReference>
<keyword evidence="3" id="KW-0597">Phosphoprotein</keyword>
<dbReference type="Pfam" id="PF00512">
    <property type="entry name" value="HisKA"/>
    <property type="match status" value="1"/>
</dbReference>
<dbReference type="eggNOG" id="arCOG02354">
    <property type="taxonomic scope" value="Archaea"/>
</dbReference>
<protein>
    <recommendedName>
        <fullName evidence="2">histidine kinase</fullName>
        <ecNumber evidence="2">2.7.13.3</ecNumber>
    </recommendedName>
</protein>
<dbReference type="STRING" id="268739.Nmlp_1633"/>
<dbReference type="InterPro" id="IPR036890">
    <property type="entry name" value="HATPase_C_sf"/>
</dbReference>
<dbReference type="SMART" id="SM00388">
    <property type="entry name" value="HisKA"/>
    <property type="match status" value="1"/>
</dbReference>
<evidence type="ECO:0000313" key="10">
    <source>
        <dbReference type="EMBL" id="CCQ35828.1"/>
    </source>
</evidence>
<comment type="catalytic activity">
    <reaction evidence="1">
        <text>ATP + protein L-histidine = ADP + protein N-phospho-L-histidine.</text>
        <dbReference type="EC" id="2.7.13.3"/>
    </reaction>
</comment>
<dbReference type="SUPFAM" id="SSF55785">
    <property type="entry name" value="PYP-like sensor domain (PAS domain)"/>
    <property type="match status" value="3"/>
</dbReference>
<keyword evidence="4 10" id="KW-0808">Transferase</keyword>
<dbReference type="Pfam" id="PF08448">
    <property type="entry name" value="PAS_4"/>
    <property type="match status" value="1"/>
</dbReference>
<dbReference type="SUPFAM" id="SSF55781">
    <property type="entry name" value="GAF domain-like"/>
    <property type="match status" value="1"/>
</dbReference>
<proteinExistence type="predicted"/>
<keyword evidence="11" id="KW-1185">Reference proteome</keyword>
<evidence type="ECO:0000259" key="8">
    <source>
        <dbReference type="PROSITE" id="PS50112"/>
    </source>
</evidence>
<dbReference type="RefSeq" id="WP_015408668.1">
    <property type="nucleotide sequence ID" value="NC_020388.1"/>
</dbReference>
<evidence type="ECO:0000259" key="9">
    <source>
        <dbReference type="PROSITE" id="PS50113"/>
    </source>
</evidence>
<evidence type="ECO:0000256" key="5">
    <source>
        <dbReference type="ARBA" id="ARBA00022777"/>
    </source>
</evidence>
<dbReference type="SMART" id="SM00086">
    <property type="entry name" value="PAC"/>
    <property type="match status" value="2"/>
</dbReference>
<feature type="domain" description="PAS" evidence="8">
    <location>
        <begin position="139"/>
        <end position="212"/>
    </location>
</feature>
<evidence type="ECO:0000256" key="6">
    <source>
        <dbReference type="ARBA" id="ARBA00023012"/>
    </source>
</evidence>
<feature type="domain" description="Histidine kinase" evidence="7">
    <location>
        <begin position="555"/>
        <end position="745"/>
    </location>
</feature>
<dbReference type="PRINTS" id="PR00344">
    <property type="entry name" value="BCTRLSENSOR"/>
</dbReference>
<dbReference type="InterPro" id="IPR003661">
    <property type="entry name" value="HisK_dim/P_dom"/>
</dbReference>
<accession>M1XPB7</accession>
<feature type="domain" description="PAS" evidence="8">
    <location>
        <begin position="18"/>
        <end position="92"/>
    </location>
</feature>
<dbReference type="AlphaFoldDB" id="M1XPB7"/>
<dbReference type="Gene3D" id="3.30.565.10">
    <property type="entry name" value="Histidine kinase-like ATPase, C-terminal domain"/>
    <property type="match status" value="1"/>
</dbReference>
<dbReference type="PROSITE" id="PS50109">
    <property type="entry name" value="HIS_KIN"/>
    <property type="match status" value="1"/>
</dbReference>
<dbReference type="GeneID" id="14650806"/>
<dbReference type="InterPro" id="IPR000700">
    <property type="entry name" value="PAS-assoc_C"/>
</dbReference>
<dbReference type="Pfam" id="PF13426">
    <property type="entry name" value="PAS_9"/>
    <property type="match status" value="1"/>
</dbReference>
<dbReference type="SMART" id="SM00091">
    <property type="entry name" value="PAS"/>
    <property type="match status" value="3"/>
</dbReference>
<name>M1XPB7_NATM8</name>
<sequence>MEDISTDQAALVADLQTTTQEYETIFNAVAEAIFLLDVDEEGTIRYQRFNEREEEFTGKSTEDVRGKTPVEVFGDELGGKLQANYRTCVTRQETITYEETLHASGDETVWRTTLTPIVEDGTVQRIVGTGQEITELQTSKQKLKQRLSFLENTSDVIILLDETGLVQYQNHCRDHLPGPNVFDLTGADPAVRIHPDDRQKARETFTSVVEEPGATDRNELRIEQTNGEYGWYEQRVLNLSENPVANGILISSRNISDRKQKQAKLEGIFQAARDVSFIIAEPTEDGSDAIIKEYSPGAERLFGYTRPEVVGESVGLLHRQAATERIPDIHELIRSGESWYGEVEHVRKDGSTLDAILSVHPLELEGQLCFLGVSIDISERKRRERALEQLHSSTRELMSATTIKEVATIGSETAAKVLDQPMNGIHLYDAETNALVPAAWTEETAELLAGPPPTLLVEDSLAGHVYRTGDAEYYTDLTEREGRFVTDTPFRSELVLPLSDHGVFILSSTTADAFDQVDTTLARVLATNIETALTRATQRQQLERQNDRLDKFASVLSHDIRNPLSVARGHLEMARTACEHDHQHLEAVGRAHDRIETLVDSLLTLARNVDEVDKLEPVELHKIGNICWQNIETEQATLEIECARTIRADRNRLKQLFENLYRNAVEHGGESVAVTVEELDSGFYVADTGPGIPESDRQDVFEAGYSTNDGGTGFGLGIVKRIVEAHGWEIRVTESEQGGARFEITGVENGA</sequence>
<dbReference type="Proteomes" id="UP000011867">
    <property type="component" value="Chromosome"/>
</dbReference>
<dbReference type="SUPFAM" id="SSF55874">
    <property type="entry name" value="ATPase domain of HSP90 chaperone/DNA topoisomerase II/histidine kinase"/>
    <property type="match status" value="1"/>
</dbReference>
<dbReference type="CDD" id="cd00130">
    <property type="entry name" value="PAS"/>
    <property type="match status" value="2"/>
</dbReference>
<dbReference type="PANTHER" id="PTHR43711:SF1">
    <property type="entry name" value="HISTIDINE KINASE 1"/>
    <property type="match status" value="1"/>
</dbReference>
<dbReference type="PROSITE" id="PS50113">
    <property type="entry name" value="PAC"/>
    <property type="match status" value="1"/>
</dbReference>
<dbReference type="Pfam" id="PF13185">
    <property type="entry name" value="GAF_2"/>
    <property type="match status" value="1"/>
</dbReference>
<dbReference type="SMART" id="SM00065">
    <property type="entry name" value="GAF"/>
    <property type="match status" value="1"/>
</dbReference>
<feature type="domain" description="PAS" evidence="8">
    <location>
        <begin position="261"/>
        <end position="336"/>
    </location>
</feature>
<dbReference type="Gene3D" id="3.30.450.40">
    <property type="match status" value="1"/>
</dbReference>
<feature type="domain" description="PAC" evidence="9">
    <location>
        <begin position="339"/>
        <end position="389"/>
    </location>
</feature>
<dbReference type="InterPro" id="IPR003594">
    <property type="entry name" value="HATPase_dom"/>
</dbReference>
<dbReference type="PANTHER" id="PTHR43711">
    <property type="entry name" value="TWO-COMPONENT HISTIDINE KINASE"/>
    <property type="match status" value="1"/>
</dbReference>
<dbReference type="EC" id="2.7.13.3" evidence="2"/>